<dbReference type="PROSITE" id="PS01042">
    <property type="entry name" value="HOMOSER_DHGENASE"/>
    <property type="match status" value="1"/>
</dbReference>
<dbReference type="Gene3D" id="3.40.50.720">
    <property type="entry name" value="NAD(P)-binding Rossmann-like Domain"/>
    <property type="match status" value="1"/>
</dbReference>
<protein>
    <recommendedName>
        <fullName evidence="5 10">Homoserine dehydrogenase</fullName>
        <ecNumber evidence="4 10">1.1.1.3</ecNumber>
    </recommendedName>
</protein>
<dbReference type="EC" id="1.1.1.3" evidence="4 10"/>
<comment type="caution">
    <text evidence="14">The sequence shown here is derived from an EMBL/GenBank/DDBJ whole genome shotgun (WGS) entry which is preliminary data.</text>
</comment>
<name>A0ABV9P069_9BACI</name>
<keyword evidence="8 10" id="KW-0560">Oxidoreductase</keyword>
<feature type="domain" description="Homoserine dehydrogenase catalytic" evidence="12">
    <location>
        <begin position="161"/>
        <end position="338"/>
    </location>
</feature>
<comment type="pathway">
    <text evidence="1 10">Amino-acid biosynthesis; L-threonine biosynthesis; L-threonine from L-aspartate: step 3/5.</text>
</comment>
<dbReference type="InterPro" id="IPR019811">
    <property type="entry name" value="HDH_CS"/>
</dbReference>
<evidence type="ECO:0000256" key="1">
    <source>
        <dbReference type="ARBA" id="ARBA00005056"/>
    </source>
</evidence>
<gene>
    <name evidence="14" type="ORF">ACFO4L_13905</name>
</gene>
<evidence type="ECO:0000256" key="7">
    <source>
        <dbReference type="ARBA" id="ARBA00022697"/>
    </source>
</evidence>
<dbReference type="PANTHER" id="PTHR43331">
    <property type="entry name" value="HOMOSERINE DEHYDROGENASE"/>
    <property type="match status" value="1"/>
</dbReference>
<dbReference type="SUPFAM" id="SSF51735">
    <property type="entry name" value="NAD(P)-binding Rossmann-fold domains"/>
    <property type="match status" value="1"/>
</dbReference>
<dbReference type="RefSeq" id="WP_377910283.1">
    <property type="nucleotide sequence ID" value="NZ_JBHSGK010000013.1"/>
</dbReference>
<proteinExistence type="inferred from homology"/>
<comment type="similarity">
    <text evidence="3 11">Belongs to the homoserine dehydrogenase family.</text>
</comment>
<comment type="catalytic activity">
    <reaction evidence="10">
        <text>L-homoserine + NADP(+) = L-aspartate 4-semialdehyde + NADPH + H(+)</text>
        <dbReference type="Rhea" id="RHEA:15761"/>
        <dbReference type="ChEBI" id="CHEBI:15378"/>
        <dbReference type="ChEBI" id="CHEBI:57476"/>
        <dbReference type="ChEBI" id="CHEBI:57783"/>
        <dbReference type="ChEBI" id="CHEBI:58349"/>
        <dbReference type="ChEBI" id="CHEBI:537519"/>
        <dbReference type="EC" id="1.1.1.3"/>
    </reaction>
</comment>
<accession>A0ABV9P069</accession>
<keyword evidence="15" id="KW-1185">Reference proteome</keyword>
<dbReference type="InterPro" id="IPR036291">
    <property type="entry name" value="NAD(P)-bd_dom_sf"/>
</dbReference>
<dbReference type="InterPro" id="IPR022697">
    <property type="entry name" value="HDH_short"/>
</dbReference>
<sequence length="349" mass="37203">MAVKLAFIGFGGVGQALLRILLDKEAQLRDEEGMETKVVAVSDVMKGAVYHPDGLDGRQLLELVSSGKKLDEYEGQGVTYGLDSMDSIRNTNADTIVEVTFTDVKTGQPAADHCRAAFELGKNVVTTNKGPVAVAYRELQELADKNGAFWGFEGTVMSGTPALRLPQETLRGNTISRISGILNGTTNYMLTEMEKGLSYEEALEQAQANGYAEADPTSDVEGYDARYKAVILSNVVLGVPLAAGDVTCTGITGIKKEDLDRAKAAGKRLRLVASIERTASGVKASVEPVELEEDNPLAAVRGAVNAILYECDLSGPIFLSGAGAGLAETGFSLLIDLIHAERMKQKVKQ</sequence>
<evidence type="ECO:0000256" key="10">
    <source>
        <dbReference type="RuleBase" id="RU000579"/>
    </source>
</evidence>
<reference evidence="15" key="1">
    <citation type="journal article" date="2019" name="Int. J. Syst. Evol. Microbiol.">
        <title>The Global Catalogue of Microorganisms (GCM) 10K type strain sequencing project: providing services to taxonomists for standard genome sequencing and annotation.</title>
        <authorList>
            <consortium name="The Broad Institute Genomics Platform"/>
            <consortium name="The Broad Institute Genome Sequencing Center for Infectious Disease"/>
            <person name="Wu L."/>
            <person name="Ma J."/>
        </authorList>
    </citation>
    <scope>NUCLEOTIDE SEQUENCE [LARGE SCALE GENOMIC DNA]</scope>
    <source>
        <strain evidence="15">JCM 12165</strain>
    </source>
</reference>
<dbReference type="GO" id="GO:0004412">
    <property type="term" value="F:homoserine dehydrogenase activity"/>
    <property type="evidence" value="ECO:0007669"/>
    <property type="project" value="UniProtKB-EC"/>
</dbReference>
<comment type="pathway">
    <text evidence="2 10">Amino-acid biosynthesis; L-methionine biosynthesis via de novo pathway; L-homoserine from L-aspartate: step 3/3.</text>
</comment>
<dbReference type="EMBL" id="JBHSGK010000013">
    <property type="protein sequence ID" value="MFC4737694.1"/>
    <property type="molecule type" value="Genomic_DNA"/>
</dbReference>
<evidence type="ECO:0000256" key="5">
    <source>
        <dbReference type="ARBA" id="ARBA00013376"/>
    </source>
</evidence>
<evidence type="ECO:0000256" key="9">
    <source>
        <dbReference type="ARBA" id="ARBA00023167"/>
    </source>
</evidence>
<dbReference type="Pfam" id="PF03447">
    <property type="entry name" value="NAD_binding_3"/>
    <property type="match status" value="1"/>
</dbReference>
<evidence type="ECO:0000259" key="12">
    <source>
        <dbReference type="Pfam" id="PF00742"/>
    </source>
</evidence>
<evidence type="ECO:0000313" key="14">
    <source>
        <dbReference type="EMBL" id="MFC4737694.1"/>
    </source>
</evidence>
<dbReference type="SUPFAM" id="SSF55347">
    <property type="entry name" value="Glyceraldehyde-3-phosphate dehydrogenase-like, C-terminal domain"/>
    <property type="match status" value="1"/>
</dbReference>
<dbReference type="InterPro" id="IPR001342">
    <property type="entry name" value="HDH_cat"/>
</dbReference>
<dbReference type="Gene3D" id="3.30.360.10">
    <property type="entry name" value="Dihydrodipicolinate Reductase, domain 2"/>
    <property type="match status" value="1"/>
</dbReference>
<keyword evidence="6 10" id="KW-0028">Amino-acid biosynthesis</keyword>
<keyword evidence="10" id="KW-0521">NADP</keyword>
<dbReference type="Proteomes" id="UP001595896">
    <property type="component" value="Unassembled WGS sequence"/>
</dbReference>
<evidence type="ECO:0000256" key="6">
    <source>
        <dbReference type="ARBA" id="ARBA00022605"/>
    </source>
</evidence>
<dbReference type="NCBIfam" id="NF004912">
    <property type="entry name" value="PRK06270.1"/>
    <property type="match status" value="1"/>
</dbReference>
<dbReference type="PIRSF" id="PIRSF036497">
    <property type="entry name" value="HDH_short"/>
    <property type="match status" value="1"/>
</dbReference>
<evidence type="ECO:0000256" key="8">
    <source>
        <dbReference type="ARBA" id="ARBA00023002"/>
    </source>
</evidence>
<dbReference type="NCBIfam" id="NF004976">
    <property type="entry name" value="PRK06349.1"/>
    <property type="match status" value="1"/>
</dbReference>
<dbReference type="InterPro" id="IPR005106">
    <property type="entry name" value="Asp/hSer_DH_NAD-bd"/>
</dbReference>
<evidence type="ECO:0000259" key="13">
    <source>
        <dbReference type="Pfam" id="PF03447"/>
    </source>
</evidence>
<evidence type="ECO:0000256" key="3">
    <source>
        <dbReference type="ARBA" id="ARBA00006753"/>
    </source>
</evidence>
<dbReference type="Pfam" id="PF00742">
    <property type="entry name" value="Homoserine_dh"/>
    <property type="match status" value="1"/>
</dbReference>
<dbReference type="PANTHER" id="PTHR43331:SF1">
    <property type="entry name" value="HOMOSERINE DEHYDROGENASE"/>
    <property type="match status" value="1"/>
</dbReference>
<keyword evidence="7 10" id="KW-0791">Threonine biosynthesis</keyword>
<evidence type="ECO:0000256" key="2">
    <source>
        <dbReference type="ARBA" id="ARBA00005062"/>
    </source>
</evidence>
<organism evidence="14 15">
    <name type="scientific">Bacillus daqingensis</name>
    <dbReference type="NCBI Taxonomy" id="872396"/>
    <lineage>
        <taxon>Bacteria</taxon>
        <taxon>Bacillati</taxon>
        <taxon>Bacillota</taxon>
        <taxon>Bacilli</taxon>
        <taxon>Bacillales</taxon>
        <taxon>Bacillaceae</taxon>
        <taxon>Bacillus</taxon>
    </lineage>
</organism>
<feature type="domain" description="Aspartate/homoserine dehydrogenase NAD-binding" evidence="13">
    <location>
        <begin position="9"/>
        <end position="150"/>
    </location>
</feature>
<evidence type="ECO:0000313" key="15">
    <source>
        <dbReference type="Proteomes" id="UP001595896"/>
    </source>
</evidence>
<evidence type="ECO:0000256" key="4">
    <source>
        <dbReference type="ARBA" id="ARBA00013213"/>
    </source>
</evidence>
<evidence type="ECO:0000256" key="11">
    <source>
        <dbReference type="RuleBase" id="RU004171"/>
    </source>
</evidence>
<keyword evidence="9 10" id="KW-0486">Methionine biosynthesis</keyword>